<organism evidence="5 6">
    <name type="scientific">Enterococcus columbae DSM 7374 = ATCC 51263</name>
    <dbReference type="NCBI Taxonomy" id="1121865"/>
    <lineage>
        <taxon>Bacteria</taxon>
        <taxon>Bacillati</taxon>
        <taxon>Bacillota</taxon>
        <taxon>Bacilli</taxon>
        <taxon>Lactobacillales</taxon>
        <taxon>Enterococcaceae</taxon>
        <taxon>Enterococcus</taxon>
    </lineage>
</organism>
<name>S0KC82_9ENTE</name>
<evidence type="ECO:0000313" key="5">
    <source>
        <dbReference type="EMBL" id="EOW87819.1"/>
    </source>
</evidence>
<dbReference type="InterPro" id="IPR036271">
    <property type="entry name" value="Tet_transcr_reg_TetR-rel_C_sf"/>
</dbReference>
<dbReference type="Pfam" id="PF00440">
    <property type="entry name" value="TetR_N"/>
    <property type="match status" value="1"/>
</dbReference>
<feature type="transmembrane region" description="Helical" evidence="3">
    <location>
        <begin position="137"/>
        <end position="160"/>
    </location>
</feature>
<accession>S0KC82</accession>
<evidence type="ECO:0000256" key="3">
    <source>
        <dbReference type="SAM" id="Phobius"/>
    </source>
</evidence>
<keyword evidence="3" id="KW-1133">Transmembrane helix</keyword>
<dbReference type="PRINTS" id="PR00455">
    <property type="entry name" value="HTHTETR"/>
</dbReference>
<protein>
    <recommendedName>
        <fullName evidence="4">HTH tetR-type domain-containing protein</fullName>
    </recommendedName>
</protein>
<feature type="DNA-binding region" description="H-T-H motif" evidence="2">
    <location>
        <begin position="28"/>
        <end position="47"/>
    </location>
</feature>
<dbReference type="GO" id="GO:0003677">
    <property type="term" value="F:DNA binding"/>
    <property type="evidence" value="ECO:0007669"/>
    <property type="project" value="UniProtKB-UniRule"/>
</dbReference>
<keyword evidence="3" id="KW-0472">Membrane</keyword>
<evidence type="ECO:0000256" key="1">
    <source>
        <dbReference type="ARBA" id="ARBA00023125"/>
    </source>
</evidence>
<dbReference type="PROSITE" id="PS50977">
    <property type="entry name" value="HTH_TETR_2"/>
    <property type="match status" value="1"/>
</dbReference>
<keyword evidence="6" id="KW-1185">Reference proteome</keyword>
<dbReference type="PANTHER" id="PTHR43479">
    <property type="entry name" value="ACREF/ENVCD OPERON REPRESSOR-RELATED"/>
    <property type="match status" value="1"/>
</dbReference>
<evidence type="ECO:0000259" key="4">
    <source>
        <dbReference type="PROSITE" id="PS50977"/>
    </source>
</evidence>
<dbReference type="Gene3D" id="1.10.357.10">
    <property type="entry name" value="Tetracycline Repressor, domain 2"/>
    <property type="match status" value="1"/>
</dbReference>
<evidence type="ECO:0000256" key="2">
    <source>
        <dbReference type="PROSITE-ProRule" id="PRU00335"/>
    </source>
</evidence>
<dbReference type="Proteomes" id="UP000014113">
    <property type="component" value="Unassembled WGS sequence"/>
</dbReference>
<dbReference type="OrthoDB" id="66596at2"/>
<dbReference type="PATRIC" id="fig|1121865.3.peg.2114"/>
<feature type="domain" description="HTH tetR-type" evidence="4">
    <location>
        <begin position="5"/>
        <end position="65"/>
    </location>
</feature>
<gene>
    <name evidence="5" type="ORF">I568_00105</name>
</gene>
<keyword evidence="3" id="KW-0812">Transmembrane</keyword>
<dbReference type="InterPro" id="IPR001647">
    <property type="entry name" value="HTH_TetR"/>
</dbReference>
<dbReference type="SUPFAM" id="SSF48498">
    <property type="entry name" value="Tetracyclin repressor-like, C-terminal domain"/>
    <property type="match status" value="1"/>
</dbReference>
<proteinExistence type="predicted"/>
<dbReference type="PANTHER" id="PTHR43479:SF11">
    <property type="entry name" value="ACREF_ENVCD OPERON REPRESSOR-RELATED"/>
    <property type="match status" value="1"/>
</dbReference>
<dbReference type="InterPro" id="IPR009057">
    <property type="entry name" value="Homeodomain-like_sf"/>
</dbReference>
<sequence>MRRKVYTKDQILKAAHEVVLESGFEKFTARNVAKKMGISTQPIYLEFKNMEDLKRTLLQKIETDMHRKFMSQPITGDVIVDAPVHYIEFAMKKPKLFKALYVDPKGGGPIMYEYSVKFYKELSKQSRRFNGISDETFNLLHLEAWIVVNGLITMLLAGIISLSHEELIDLVQKLIDDISQGKKFQFDVKVDPKISENI</sequence>
<dbReference type="InterPro" id="IPR050624">
    <property type="entry name" value="HTH-type_Tx_Regulator"/>
</dbReference>
<evidence type="ECO:0000313" key="6">
    <source>
        <dbReference type="Proteomes" id="UP000014113"/>
    </source>
</evidence>
<dbReference type="EMBL" id="ASWJ01000001">
    <property type="protein sequence ID" value="EOW87819.1"/>
    <property type="molecule type" value="Genomic_DNA"/>
</dbReference>
<keyword evidence="1 2" id="KW-0238">DNA-binding</keyword>
<dbReference type="STRING" id="1121865.OMW_02170"/>
<dbReference type="eggNOG" id="COG1309">
    <property type="taxonomic scope" value="Bacteria"/>
</dbReference>
<dbReference type="RefSeq" id="WP_016184266.1">
    <property type="nucleotide sequence ID" value="NZ_JXKI01000019.1"/>
</dbReference>
<dbReference type="SUPFAM" id="SSF46689">
    <property type="entry name" value="Homeodomain-like"/>
    <property type="match status" value="1"/>
</dbReference>
<dbReference type="AlphaFoldDB" id="S0KC82"/>
<reference evidence="5 6" key="1">
    <citation type="submission" date="2013-03" db="EMBL/GenBank/DDBJ databases">
        <title>The Genome Sequence of Enterococcus columbae ATCC_51263 (PacBio/Illumina hybrid assembly).</title>
        <authorList>
            <consortium name="The Broad Institute Genomics Platform"/>
            <consortium name="The Broad Institute Genome Sequencing Center for Infectious Disease"/>
            <person name="Earl A."/>
            <person name="Russ C."/>
            <person name="Gilmore M."/>
            <person name="Surin D."/>
            <person name="Walker B."/>
            <person name="Young S."/>
            <person name="Zeng Q."/>
            <person name="Gargeya S."/>
            <person name="Fitzgerald M."/>
            <person name="Haas B."/>
            <person name="Abouelleil A."/>
            <person name="Allen A.W."/>
            <person name="Alvarado L."/>
            <person name="Arachchi H.M."/>
            <person name="Berlin A.M."/>
            <person name="Chapman S.B."/>
            <person name="Gainer-Dewar J."/>
            <person name="Goldberg J."/>
            <person name="Griggs A."/>
            <person name="Gujja S."/>
            <person name="Hansen M."/>
            <person name="Howarth C."/>
            <person name="Imamovic A."/>
            <person name="Ireland A."/>
            <person name="Larimer J."/>
            <person name="McCowan C."/>
            <person name="Murphy C."/>
            <person name="Pearson M."/>
            <person name="Poon T.W."/>
            <person name="Priest M."/>
            <person name="Roberts A."/>
            <person name="Saif S."/>
            <person name="Shea T."/>
            <person name="Sisk P."/>
            <person name="Sykes S."/>
            <person name="Wortman J."/>
            <person name="Nusbaum C."/>
            <person name="Birren B."/>
        </authorList>
    </citation>
    <scope>NUCLEOTIDE SEQUENCE [LARGE SCALE GENOMIC DNA]</scope>
    <source>
        <strain evidence="5 6">ATCC 51263</strain>
    </source>
</reference>
<comment type="caution">
    <text evidence="5">The sequence shown here is derived from an EMBL/GenBank/DDBJ whole genome shotgun (WGS) entry which is preliminary data.</text>
</comment>